<protein>
    <submittedName>
        <fullName evidence="2">Uncharacterized protein</fullName>
    </submittedName>
</protein>
<dbReference type="EMBL" id="NNAY01004202">
    <property type="protein sequence ID" value="OXU18203.1"/>
    <property type="molecule type" value="Genomic_DNA"/>
</dbReference>
<proteinExistence type="predicted"/>
<keyword evidence="3" id="KW-1185">Reference proteome</keyword>
<evidence type="ECO:0000313" key="3">
    <source>
        <dbReference type="Proteomes" id="UP000215335"/>
    </source>
</evidence>
<organism evidence="2 3">
    <name type="scientific">Trichomalopsis sarcophagae</name>
    <dbReference type="NCBI Taxonomy" id="543379"/>
    <lineage>
        <taxon>Eukaryota</taxon>
        <taxon>Metazoa</taxon>
        <taxon>Ecdysozoa</taxon>
        <taxon>Arthropoda</taxon>
        <taxon>Hexapoda</taxon>
        <taxon>Insecta</taxon>
        <taxon>Pterygota</taxon>
        <taxon>Neoptera</taxon>
        <taxon>Endopterygota</taxon>
        <taxon>Hymenoptera</taxon>
        <taxon>Apocrita</taxon>
        <taxon>Proctotrupomorpha</taxon>
        <taxon>Chalcidoidea</taxon>
        <taxon>Pteromalidae</taxon>
        <taxon>Pteromalinae</taxon>
        <taxon>Trichomalopsis</taxon>
    </lineage>
</organism>
<sequence length="112" mass="12558">MHNYRSVIPAAAKTEQNEDSTISQHAWAEPNNLLVGMDDSFCKNDSPAISVSADILLIKNAPIALANSDETDACDKKTRKRQAESEPEVPKKKYRITVNGSVQWFSKQDFKY</sequence>
<comment type="caution">
    <text evidence="2">The sequence shown here is derived from an EMBL/GenBank/DDBJ whole genome shotgun (WGS) entry which is preliminary data.</text>
</comment>
<evidence type="ECO:0000256" key="1">
    <source>
        <dbReference type="SAM" id="MobiDB-lite"/>
    </source>
</evidence>
<evidence type="ECO:0000313" key="2">
    <source>
        <dbReference type="EMBL" id="OXU18203.1"/>
    </source>
</evidence>
<accession>A0A232EIM2</accession>
<dbReference type="Proteomes" id="UP000215335">
    <property type="component" value="Unassembled WGS sequence"/>
</dbReference>
<gene>
    <name evidence="2" type="ORF">TSAR_015282</name>
</gene>
<dbReference type="AlphaFoldDB" id="A0A232EIM2"/>
<reference evidence="2 3" key="1">
    <citation type="journal article" date="2017" name="Curr. Biol.">
        <title>The Evolution of Venom by Co-option of Single-Copy Genes.</title>
        <authorList>
            <person name="Martinson E.O."/>
            <person name="Mrinalini"/>
            <person name="Kelkar Y.D."/>
            <person name="Chang C.H."/>
            <person name="Werren J.H."/>
        </authorList>
    </citation>
    <scope>NUCLEOTIDE SEQUENCE [LARGE SCALE GENOMIC DNA]</scope>
    <source>
        <strain evidence="2 3">Alberta</strain>
        <tissue evidence="2">Whole body</tissue>
    </source>
</reference>
<feature type="region of interest" description="Disordered" evidence="1">
    <location>
        <begin position="1"/>
        <end position="20"/>
    </location>
</feature>
<name>A0A232EIM2_9HYME</name>